<reference evidence="3" key="1">
    <citation type="journal article" date="2019" name="Int. J. Syst. Evol. Microbiol.">
        <title>The Global Catalogue of Microorganisms (GCM) 10K type strain sequencing project: providing services to taxonomists for standard genome sequencing and annotation.</title>
        <authorList>
            <consortium name="The Broad Institute Genomics Platform"/>
            <consortium name="The Broad Institute Genome Sequencing Center for Infectious Disease"/>
            <person name="Wu L."/>
            <person name="Ma J."/>
        </authorList>
    </citation>
    <scope>NUCLEOTIDE SEQUENCE [LARGE SCALE GENOMIC DNA]</scope>
    <source>
        <strain evidence="3">JCM 18531</strain>
    </source>
</reference>
<dbReference type="SMART" id="SM00460">
    <property type="entry name" value="TGc"/>
    <property type="match status" value="1"/>
</dbReference>
<dbReference type="Gene3D" id="3.10.620.30">
    <property type="match status" value="1"/>
</dbReference>
<dbReference type="InterPro" id="IPR038765">
    <property type="entry name" value="Papain-like_cys_pep_sf"/>
</dbReference>
<dbReference type="PANTHER" id="PTHR33490">
    <property type="entry name" value="BLR5614 PROTEIN-RELATED"/>
    <property type="match status" value="1"/>
</dbReference>
<dbReference type="Pfam" id="PF01841">
    <property type="entry name" value="Transglut_core"/>
    <property type="match status" value="1"/>
</dbReference>
<proteinExistence type="predicted"/>
<keyword evidence="3" id="KW-1185">Reference proteome</keyword>
<dbReference type="InterPro" id="IPR013589">
    <property type="entry name" value="Bac_transglu_N"/>
</dbReference>
<evidence type="ECO:0000259" key="1">
    <source>
        <dbReference type="SMART" id="SM00460"/>
    </source>
</evidence>
<name>A0ABP8XGP5_9ACTN</name>
<protein>
    <submittedName>
        <fullName evidence="2">Transglutaminase family protein</fullName>
    </submittedName>
</protein>
<dbReference type="Pfam" id="PF08379">
    <property type="entry name" value="Bact_transglu_N"/>
    <property type="match status" value="1"/>
</dbReference>
<gene>
    <name evidence="2" type="ORF">GCM10023349_25920</name>
</gene>
<dbReference type="PANTHER" id="PTHR33490:SF7">
    <property type="entry name" value="BLR2979 PROTEIN"/>
    <property type="match status" value="1"/>
</dbReference>
<dbReference type="EMBL" id="BAABKM010000002">
    <property type="protein sequence ID" value="GAA4706576.1"/>
    <property type="molecule type" value="Genomic_DNA"/>
</dbReference>
<evidence type="ECO:0000313" key="2">
    <source>
        <dbReference type="EMBL" id="GAA4706576.1"/>
    </source>
</evidence>
<dbReference type="InterPro" id="IPR002931">
    <property type="entry name" value="Transglutaminase-like"/>
</dbReference>
<dbReference type="Proteomes" id="UP001499974">
    <property type="component" value="Unassembled WGS sequence"/>
</dbReference>
<organism evidence="2 3">
    <name type="scientific">Nocardioides conyzicola</name>
    <dbReference type="NCBI Taxonomy" id="1651781"/>
    <lineage>
        <taxon>Bacteria</taxon>
        <taxon>Bacillati</taxon>
        <taxon>Actinomycetota</taxon>
        <taxon>Actinomycetes</taxon>
        <taxon>Propionibacteriales</taxon>
        <taxon>Nocardioidaceae</taxon>
        <taxon>Nocardioides</taxon>
    </lineage>
</organism>
<evidence type="ECO:0000313" key="3">
    <source>
        <dbReference type="Proteomes" id="UP001499974"/>
    </source>
</evidence>
<accession>A0ABP8XGP5</accession>
<sequence length="297" mass="31776">MRYRVTHATTYSYDDDVTDSLGVAHLVPRTLAAQRVTSADVEVSPAPVDLSHDTDCYGNTATYFQVTTGHQQLVVAGRSEVEVTMPSYDDAALATPWERARPLLDPTLPGAWLATDFALPSAAVEQTAEAAAYGAESLLPGRPIGDAVTDLMHRIHADFTYDAKATTVTSTVAETIRKRAGVCQDFAHLTIACLRAHGLAARYVSGYLATQPPPGRDRIVGADASHAWVAVWVPATGAGPKAGEWLAVDPTNDQWANDRYVTVAWGRDYGDVPPVKGVIFTEATKSTLKVSVDVAPV</sequence>
<comment type="caution">
    <text evidence="2">The sequence shown here is derived from an EMBL/GenBank/DDBJ whole genome shotgun (WGS) entry which is preliminary data.</text>
</comment>
<dbReference type="SUPFAM" id="SSF54001">
    <property type="entry name" value="Cysteine proteinases"/>
    <property type="match status" value="1"/>
</dbReference>
<feature type="domain" description="Transglutaminase-like" evidence="1">
    <location>
        <begin position="175"/>
        <end position="252"/>
    </location>
</feature>
<dbReference type="RefSeq" id="WP_345521720.1">
    <property type="nucleotide sequence ID" value="NZ_BAABKM010000002.1"/>
</dbReference>